<dbReference type="Proteomes" id="UP000054843">
    <property type="component" value="Unassembled WGS sequence"/>
</dbReference>
<name>A0A0V1NAD1_9BILA</name>
<keyword evidence="2" id="KW-1185">Reference proteome</keyword>
<proteinExistence type="predicted"/>
<evidence type="ECO:0000313" key="2">
    <source>
        <dbReference type="Proteomes" id="UP000054843"/>
    </source>
</evidence>
<dbReference type="AlphaFoldDB" id="A0A0V1NAD1"/>
<comment type="caution">
    <text evidence="1">The sequence shown here is derived from an EMBL/GenBank/DDBJ whole genome shotgun (WGS) entry which is preliminary data.</text>
</comment>
<gene>
    <name evidence="1" type="ORF">T10_12902</name>
</gene>
<dbReference type="EMBL" id="JYDO01000001">
    <property type="protein sequence ID" value="KRZ80955.1"/>
    <property type="molecule type" value="Genomic_DNA"/>
</dbReference>
<evidence type="ECO:0000313" key="1">
    <source>
        <dbReference type="EMBL" id="KRZ80955.1"/>
    </source>
</evidence>
<accession>A0A0V1NAD1</accession>
<organism evidence="1 2">
    <name type="scientific">Trichinella papuae</name>
    <dbReference type="NCBI Taxonomy" id="268474"/>
    <lineage>
        <taxon>Eukaryota</taxon>
        <taxon>Metazoa</taxon>
        <taxon>Ecdysozoa</taxon>
        <taxon>Nematoda</taxon>
        <taxon>Enoplea</taxon>
        <taxon>Dorylaimia</taxon>
        <taxon>Trichinellida</taxon>
        <taxon>Trichinellidae</taxon>
        <taxon>Trichinella</taxon>
    </lineage>
</organism>
<protein>
    <submittedName>
        <fullName evidence="1">Uncharacterized protein</fullName>
    </submittedName>
</protein>
<sequence>MLLILHVVSSYPNQTDESASEISKKTLLPVLVKRAAHDQPHGICCKYSRLSQGTGLVQLSLTKETVEIRYQLKGLTLPRLSEGVSQANVLTASAVLMAVAEQVDSSLRKLRELETVEILSEKEKIYDNDKPLTARYTVGEQLKASSCRMTVIGSAAQVVPLFRRNCWVYRCHPVEPLEWLGRRGFSDHFGWISGEPRTYSQICWRICIGFSVNR</sequence>
<reference evidence="1 2" key="1">
    <citation type="submission" date="2015-01" db="EMBL/GenBank/DDBJ databases">
        <title>Evolution of Trichinella species and genotypes.</title>
        <authorList>
            <person name="Korhonen P.K."/>
            <person name="Edoardo P."/>
            <person name="Giuseppe L.R."/>
            <person name="Gasser R.B."/>
        </authorList>
    </citation>
    <scope>NUCLEOTIDE SEQUENCE [LARGE SCALE GENOMIC DNA]</scope>
    <source>
        <strain evidence="1">ISS1980</strain>
    </source>
</reference>